<dbReference type="SUPFAM" id="SSF52980">
    <property type="entry name" value="Restriction endonuclease-like"/>
    <property type="match status" value="1"/>
</dbReference>
<dbReference type="PANTHER" id="PTHR34039">
    <property type="entry name" value="UPF0102 PROTEIN YRAN"/>
    <property type="match status" value="1"/>
</dbReference>
<comment type="caution">
    <text evidence="3">The sequence shown here is derived from an EMBL/GenBank/DDBJ whole genome shotgun (WGS) entry which is preliminary data.</text>
</comment>
<evidence type="ECO:0000256" key="1">
    <source>
        <dbReference type="ARBA" id="ARBA00006738"/>
    </source>
</evidence>
<dbReference type="Pfam" id="PF02021">
    <property type="entry name" value="UPF0102"/>
    <property type="match status" value="1"/>
</dbReference>
<dbReference type="GO" id="GO:0003676">
    <property type="term" value="F:nucleic acid binding"/>
    <property type="evidence" value="ECO:0007669"/>
    <property type="project" value="InterPro"/>
</dbReference>
<evidence type="ECO:0000313" key="4">
    <source>
        <dbReference type="Proteomes" id="UP000176774"/>
    </source>
</evidence>
<dbReference type="InterPro" id="IPR011335">
    <property type="entry name" value="Restrct_endonuc-II-like"/>
</dbReference>
<proteinExistence type="inferred from homology"/>
<dbReference type="EMBL" id="MHPA01000030">
    <property type="protein sequence ID" value="OGZ72112.1"/>
    <property type="molecule type" value="Genomic_DNA"/>
</dbReference>
<dbReference type="AlphaFoldDB" id="A0A1G2IBG6"/>
<dbReference type="HAMAP" id="MF_00048">
    <property type="entry name" value="UPF0102"/>
    <property type="match status" value="1"/>
</dbReference>
<organism evidence="3 4">
    <name type="scientific">Candidatus Staskawiczbacteria bacterium RIFCSPLOWO2_01_FULL_38_12b</name>
    <dbReference type="NCBI Taxonomy" id="1802214"/>
    <lineage>
        <taxon>Bacteria</taxon>
        <taxon>Candidatus Staskawicziibacteriota</taxon>
    </lineage>
</organism>
<gene>
    <name evidence="3" type="ORF">A2908_04440</name>
</gene>
<protein>
    <recommendedName>
        <fullName evidence="2">UPF0102 protein A2908_04440</fullName>
    </recommendedName>
</protein>
<name>A0A1G2IBG6_9BACT</name>
<evidence type="ECO:0000256" key="2">
    <source>
        <dbReference type="HAMAP-Rule" id="MF_00048"/>
    </source>
</evidence>
<dbReference type="Gene3D" id="3.40.1350.10">
    <property type="match status" value="1"/>
</dbReference>
<dbReference type="PANTHER" id="PTHR34039:SF1">
    <property type="entry name" value="UPF0102 PROTEIN YRAN"/>
    <property type="match status" value="1"/>
</dbReference>
<dbReference type="InterPro" id="IPR003509">
    <property type="entry name" value="UPF0102_YraN-like"/>
</dbReference>
<dbReference type="InterPro" id="IPR011856">
    <property type="entry name" value="tRNA_endonuc-like_dom_sf"/>
</dbReference>
<reference evidence="3 4" key="1">
    <citation type="journal article" date="2016" name="Nat. Commun.">
        <title>Thousands of microbial genomes shed light on interconnected biogeochemical processes in an aquifer system.</title>
        <authorList>
            <person name="Anantharaman K."/>
            <person name="Brown C.T."/>
            <person name="Hug L.A."/>
            <person name="Sharon I."/>
            <person name="Castelle C.J."/>
            <person name="Probst A.J."/>
            <person name="Thomas B.C."/>
            <person name="Singh A."/>
            <person name="Wilkins M.J."/>
            <person name="Karaoz U."/>
            <person name="Brodie E.L."/>
            <person name="Williams K.H."/>
            <person name="Hubbard S.S."/>
            <person name="Banfield J.F."/>
        </authorList>
    </citation>
    <scope>NUCLEOTIDE SEQUENCE [LARGE SCALE GENOMIC DNA]</scope>
</reference>
<sequence>MGTKELGDLGERLACEYLVKKGFNILGKNWRTRLCGQVIFGELDIIARKKFKFFTHADKTIHFVEVKTIIGSDDSFFPEDHVNYKKQQKLKNLAQIWLQKNKYPQNIPHQIDVIGILVDEELRNAKLHYFGNVVEG</sequence>
<evidence type="ECO:0000313" key="3">
    <source>
        <dbReference type="EMBL" id="OGZ72112.1"/>
    </source>
</evidence>
<dbReference type="Proteomes" id="UP000176774">
    <property type="component" value="Unassembled WGS sequence"/>
</dbReference>
<accession>A0A1G2IBG6</accession>
<comment type="similarity">
    <text evidence="1 2">Belongs to the UPF0102 family.</text>
</comment>
<dbReference type="STRING" id="1802214.A2908_04440"/>